<gene>
    <name evidence="13 16" type="primary">ruvC</name>
    <name evidence="16" type="ORF">K227x_11340</name>
</gene>
<dbReference type="PROSITE" id="PS01321">
    <property type="entry name" value="RUVC"/>
    <property type="match status" value="1"/>
</dbReference>
<dbReference type="HAMAP" id="MF_00034">
    <property type="entry name" value="RuvC"/>
    <property type="match status" value="1"/>
</dbReference>
<evidence type="ECO:0000256" key="13">
    <source>
        <dbReference type="HAMAP-Rule" id="MF_00034"/>
    </source>
</evidence>
<feature type="binding site" evidence="13">
    <location>
        <position position="100"/>
    </location>
    <ligand>
        <name>Mg(2+)</name>
        <dbReference type="ChEBI" id="CHEBI:18420"/>
        <label>2</label>
    </ligand>
</feature>
<dbReference type="InterPro" id="IPR002176">
    <property type="entry name" value="X-over_junc_endoDNase_RuvC"/>
</dbReference>
<dbReference type="NCBIfam" id="NF000711">
    <property type="entry name" value="PRK00039.2-1"/>
    <property type="match status" value="1"/>
</dbReference>
<dbReference type="GO" id="GO:0048476">
    <property type="term" value="C:Holliday junction resolvase complex"/>
    <property type="evidence" value="ECO:0007669"/>
    <property type="project" value="UniProtKB-UniRule"/>
</dbReference>
<evidence type="ECO:0000256" key="2">
    <source>
        <dbReference type="ARBA" id="ARBA00022490"/>
    </source>
</evidence>
<evidence type="ECO:0000256" key="4">
    <source>
        <dbReference type="ARBA" id="ARBA00022723"/>
    </source>
</evidence>
<dbReference type="InterPro" id="IPR036397">
    <property type="entry name" value="RNaseH_sf"/>
</dbReference>
<evidence type="ECO:0000256" key="12">
    <source>
        <dbReference type="ARBA" id="ARBA00029354"/>
    </source>
</evidence>
<evidence type="ECO:0000256" key="15">
    <source>
        <dbReference type="SAM" id="MobiDB-lite"/>
    </source>
</evidence>
<feature type="region of interest" description="Disordered" evidence="15">
    <location>
        <begin position="1"/>
        <end position="40"/>
    </location>
</feature>
<keyword evidence="7 13" id="KW-0378">Hydrolase</keyword>
<dbReference type="SUPFAM" id="SSF53098">
    <property type="entry name" value="Ribonuclease H-like"/>
    <property type="match status" value="1"/>
</dbReference>
<dbReference type="Gene3D" id="3.30.420.10">
    <property type="entry name" value="Ribonuclease H-like superfamily/Ribonuclease H"/>
    <property type="match status" value="1"/>
</dbReference>
<dbReference type="PRINTS" id="PR00696">
    <property type="entry name" value="RSOLVASERUVC"/>
</dbReference>
<dbReference type="GO" id="GO:0005737">
    <property type="term" value="C:cytoplasm"/>
    <property type="evidence" value="ECO:0007669"/>
    <property type="project" value="UniProtKB-SubCell"/>
</dbReference>
<keyword evidence="4 13" id="KW-0479">Metal-binding</keyword>
<feature type="active site" evidence="13">
    <location>
        <position position="174"/>
    </location>
</feature>
<evidence type="ECO:0000256" key="14">
    <source>
        <dbReference type="NCBIfam" id="TIGR00228"/>
    </source>
</evidence>
<keyword evidence="10 13" id="KW-0233">DNA recombination</keyword>
<keyword evidence="5 13" id="KW-0255">Endonuclease</keyword>
<dbReference type="GO" id="GO:0003677">
    <property type="term" value="F:DNA binding"/>
    <property type="evidence" value="ECO:0007669"/>
    <property type="project" value="UniProtKB-KW"/>
</dbReference>
<keyword evidence="11 13" id="KW-0234">DNA repair</keyword>
<feature type="binding site" evidence="13">
    <location>
        <position position="174"/>
    </location>
    <ligand>
        <name>Mg(2+)</name>
        <dbReference type="ChEBI" id="CHEBI:18420"/>
        <label>1</label>
    </ligand>
</feature>
<evidence type="ECO:0000256" key="1">
    <source>
        <dbReference type="ARBA" id="ARBA00009518"/>
    </source>
</evidence>
<comment type="similarity">
    <text evidence="1 13">Belongs to the RuvC family.</text>
</comment>
<sequence>MSSQASTPDAGNPDAGNPDAGKPDAGKPPAETPRRILGIDPGLNTTGYGVIEFDGLKPRLIEAGIVRSKAKSSIESRLDEIYSGVLEVIQLHRPTSMALEQLFSHYERPRTAILMGHARGVICLAAAKCGIQVAHFEPTRVKKVMTGNGRASKGQMQLAVKAHLHLTTIPEPADVADALAIAICGHHLGQGSMMEKLTGA</sequence>
<keyword evidence="3 13" id="KW-0540">Nuclease</keyword>
<dbReference type="InterPro" id="IPR020563">
    <property type="entry name" value="X-over_junc_endoDNase_Mg_BS"/>
</dbReference>
<proteinExistence type="inferred from homology"/>
<dbReference type="KEGG" id="rlc:K227x_11340"/>
<protein>
    <recommendedName>
        <fullName evidence="13 14">Crossover junction endodeoxyribonuclease RuvC</fullName>
        <ecNumber evidence="13 14">3.1.21.10</ecNumber>
    </recommendedName>
    <alternativeName>
        <fullName evidence="13">Holliday junction nuclease RuvC</fullName>
    </alternativeName>
    <alternativeName>
        <fullName evidence="13">Holliday junction resolvase RuvC</fullName>
    </alternativeName>
</protein>
<keyword evidence="8 13" id="KW-0460">Magnesium</keyword>
<organism evidence="16 17">
    <name type="scientific">Rubripirellula lacrimiformis</name>
    <dbReference type="NCBI Taxonomy" id="1930273"/>
    <lineage>
        <taxon>Bacteria</taxon>
        <taxon>Pseudomonadati</taxon>
        <taxon>Planctomycetota</taxon>
        <taxon>Planctomycetia</taxon>
        <taxon>Pirellulales</taxon>
        <taxon>Pirellulaceae</taxon>
        <taxon>Rubripirellula</taxon>
    </lineage>
</organism>
<feature type="binding site" evidence="13">
    <location>
        <position position="40"/>
    </location>
    <ligand>
        <name>Mg(2+)</name>
        <dbReference type="ChEBI" id="CHEBI:18420"/>
        <label>1</label>
    </ligand>
</feature>
<evidence type="ECO:0000256" key="7">
    <source>
        <dbReference type="ARBA" id="ARBA00022801"/>
    </source>
</evidence>
<feature type="active site" evidence="13">
    <location>
        <position position="40"/>
    </location>
</feature>
<dbReference type="Proteomes" id="UP000318538">
    <property type="component" value="Chromosome"/>
</dbReference>
<evidence type="ECO:0000256" key="11">
    <source>
        <dbReference type="ARBA" id="ARBA00023204"/>
    </source>
</evidence>
<evidence type="ECO:0000256" key="3">
    <source>
        <dbReference type="ARBA" id="ARBA00022722"/>
    </source>
</evidence>
<dbReference type="GO" id="GO:0008821">
    <property type="term" value="F:crossover junction DNA endonuclease activity"/>
    <property type="evidence" value="ECO:0007669"/>
    <property type="project" value="UniProtKB-UniRule"/>
</dbReference>
<dbReference type="GO" id="GO:0006281">
    <property type="term" value="P:DNA repair"/>
    <property type="evidence" value="ECO:0007669"/>
    <property type="project" value="UniProtKB-UniRule"/>
</dbReference>
<dbReference type="PANTHER" id="PTHR30194:SF3">
    <property type="entry name" value="CROSSOVER JUNCTION ENDODEOXYRIBONUCLEASE RUVC"/>
    <property type="match status" value="1"/>
</dbReference>
<dbReference type="EC" id="3.1.21.10" evidence="13 14"/>
<dbReference type="FunFam" id="3.30.420.10:FF:000002">
    <property type="entry name" value="Crossover junction endodeoxyribonuclease RuvC"/>
    <property type="match status" value="1"/>
</dbReference>
<evidence type="ECO:0000256" key="10">
    <source>
        <dbReference type="ARBA" id="ARBA00023172"/>
    </source>
</evidence>
<accession>A0A517N6I6</accession>
<comment type="function">
    <text evidence="13">The RuvA-RuvB-RuvC complex processes Holliday junction (HJ) DNA during genetic recombination and DNA repair. Endonuclease that resolves HJ intermediates. Cleaves cruciform DNA by making single-stranded nicks across the HJ at symmetrical positions within the homologous arms, yielding a 5'-phosphate and a 3'-hydroxyl group; requires a central core of homology in the junction. The consensus cleavage sequence is 5'-(A/T)TT(C/G)-3'. Cleavage occurs on the 3'-side of the TT dinucleotide at the point of strand exchange. HJ branch migration catalyzed by RuvA-RuvB allows RuvC to scan DNA until it finds its consensus sequence, where it cleaves and resolves the cruciform DNA.</text>
</comment>
<dbReference type="Pfam" id="PF02075">
    <property type="entry name" value="RuvC"/>
    <property type="match status" value="1"/>
</dbReference>
<dbReference type="CDD" id="cd16962">
    <property type="entry name" value="RuvC"/>
    <property type="match status" value="1"/>
</dbReference>
<comment type="cofactor">
    <cofactor evidence="13">
        <name>Mg(2+)</name>
        <dbReference type="ChEBI" id="CHEBI:18420"/>
    </cofactor>
    <text evidence="13">Binds 2 Mg(2+) ion per subunit.</text>
</comment>
<dbReference type="GO" id="GO:0000287">
    <property type="term" value="F:magnesium ion binding"/>
    <property type="evidence" value="ECO:0007669"/>
    <property type="project" value="UniProtKB-UniRule"/>
</dbReference>
<dbReference type="EMBL" id="CP036525">
    <property type="protein sequence ID" value="QDT02756.1"/>
    <property type="molecule type" value="Genomic_DNA"/>
</dbReference>
<evidence type="ECO:0000256" key="8">
    <source>
        <dbReference type="ARBA" id="ARBA00022842"/>
    </source>
</evidence>
<comment type="subunit">
    <text evidence="13">Homodimer which binds Holliday junction (HJ) DNA. The HJ becomes 2-fold symmetrical on binding to RuvC with unstacked arms; it has a different conformation from HJ DNA in complex with RuvA. In the full resolvosome a probable DNA-RuvA(4)-RuvB(12)-RuvC(2) complex forms which resolves the HJ.</text>
</comment>
<feature type="active site" evidence="13">
    <location>
        <position position="100"/>
    </location>
</feature>
<keyword evidence="17" id="KW-1185">Reference proteome</keyword>
<evidence type="ECO:0000313" key="17">
    <source>
        <dbReference type="Proteomes" id="UP000318538"/>
    </source>
</evidence>
<evidence type="ECO:0000256" key="9">
    <source>
        <dbReference type="ARBA" id="ARBA00023125"/>
    </source>
</evidence>
<evidence type="ECO:0000256" key="6">
    <source>
        <dbReference type="ARBA" id="ARBA00022763"/>
    </source>
</evidence>
<name>A0A517N6I6_9BACT</name>
<dbReference type="InterPro" id="IPR012337">
    <property type="entry name" value="RNaseH-like_sf"/>
</dbReference>
<dbReference type="NCBIfam" id="TIGR00228">
    <property type="entry name" value="ruvC"/>
    <property type="match status" value="1"/>
</dbReference>
<comment type="subcellular location">
    <subcellularLocation>
        <location evidence="13">Cytoplasm</location>
    </subcellularLocation>
</comment>
<keyword evidence="6 13" id="KW-0227">DNA damage</keyword>
<dbReference type="AlphaFoldDB" id="A0A517N6I6"/>
<evidence type="ECO:0000256" key="5">
    <source>
        <dbReference type="ARBA" id="ARBA00022759"/>
    </source>
</evidence>
<comment type="catalytic activity">
    <reaction evidence="12 13">
        <text>Endonucleolytic cleavage at a junction such as a reciprocal single-stranded crossover between two homologous DNA duplexes (Holliday junction).</text>
        <dbReference type="EC" id="3.1.21.10"/>
    </reaction>
</comment>
<dbReference type="PANTHER" id="PTHR30194">
    <property type="entry name" value="CROSSOVER JUNCTION ENDODEOXYRIBONUCLEASE RUVC"/>
    <property type="match status" value="1"/>
</dbReference>
<evidence type="ECO:0000313" key="16">
    <source>
        <dbReference type="EMBL" id="QDT02756.1"/>
    </source>
</evidence>
<keyword evidence="9 13" id="KW-0238">DNA-binding</keyword>
<reference evidence="16 17" key="1">
    <citation type="submission" date="2019-02" db="EMBL/GenBank/DDBJ databases">
        <title>Deep-cultivation of Planctomycetes and their phenomic and genomic characterization uncovers novel biology.</title>
        <authorList>
            <person name="Wiegand S."/>
            <person name="Jogler M."/>
            <person name="Boedeker C."/>
            <person name="Pinto D."/>
            <person name="Vollmers J."/>
            <person name="Rivas-Marin E."/>
            <person name="Kohn T."/>
            <person name="Peeters S.H."/>
            <person name="Heuer A."/>
            <person name="Rast P."/>
            <person name="Oberbeckmann S."/>
            <person name="Bunk B."/>
            <person name="Jeske O."/>
            <person name="Meyerdierks A."/>
            <person name="Storesund J.E."/>
            <person name="Kallscheuer N."/>
            <person name="Luecker S."/>
            <person name="Lage O.M."/>
            <person name="Pohl T."/>
            <person name="Merkel B.J."/>
            <person name="Hornburger P."/>
            <person name="Mueller R.-W."/>
            <person name="Bruemmer F."/>
            <person name="Labrenz M."/>
            <person name="Spormann A.M."/>
            <person name="Op den Camp H."/>
            <person name="Overmann J."/>
            <person name="Amann R."/>
            <person name="Jetten M.S.M."/>
            <person name="Mascher T."/>
            <person name="Medema M.H."/>
            <person name="Devos D.P."/>
            <person name="Kaster A.-K."/>
            <person name="Ovreas L."/>
            <person name="Rohde M."/>
            <person name="Galperin M.Y."/>
            <person name="Jogler C."/>
        </authorList>
    </citation>
    <scope>NUCLEOTIDE SEQUENCE [LARGE SCALE GENOMIC DNA]</scope>
    <source>
        <strain evidence="16 17">K22_7</strain>
    </source>
</reference>
<dbReference type="GO" id="GO:0006310">
    <property type="term" value="P:DNA recombination"/>
    <property type="evidence" value="ECO:0007669"/>
    <property type="project" value="UniProtKB-UniRule"/>
</dbReference>
<keyword evidence="2 13" id="KW-0963">Cytoplasm</keyword>